<evidence type="ECO:0000256" key="2">
    <source>
        <dbReference type="ARBA" id="ARBA00022801"/>
    </source>
</evidence>
<dbReference type="InterPro" id="IPR050534">
    <property type="entry name" value="Coronavir_polyprotein_1ab"/>
</dbReference>
<dbReference type="Gene3D" id="3.40.50.300">
    <property type="entry name" value="P-loop containing nucleotide triphosphate hydrolases"/>
    <property type="match status" value="1"/>
</dbReference>
<protein>
    <recommendedName>
        <fullName evidence="5">DNA2/NAM7 helicase-like C-terminal domain-containing protein</fullName>
    </recommendedName>
</protein>
<comment type="caution">
    <text evidence="6">The sequence shown here is derived from an EMBL/GenBank/DDBJ whole genome shotgun (WGS) entry which is preliminary data.</text>
</comment>
<evidence type="ECO:0000313" key="7">
    <source>
        <dbReference type="Proteomes" id="UP001498421"/>
    </source>
</evidence>
<dbReference type="InterPro" id="IPR047187">
    <property type="entry name" value="SF1_C_Upf1"/>
</dbReference>
<evidence type="ECO:0000313" key="6">
    <source>
        <dbReference type="EMBL" id="KAK7429165.1"/>
    </source>
</evidence>
<evidence type="ECO:0000256" key="4">
    <source>
        <dbReference type="ARBA" id="ARBA00022840"/>
    </source>
</evidence>
<dbReference type="EMBL" id="JAZAVK010000032">
    <property type="protein sequence ID" value="KAK7429165.1"/>
    <property type="molecule type" value="Genomic_DNA"/>
</dbReference>
<organism evidence="6 7">
    <name type="scientific">Neonectria magnoliae</name>
    <dbReference type="NCBI Taxonomy" id="2732573"/>
    <lineage>
        <taxon>Eukaryota</taxon>
        <taxon>Fungi</taxon>
        <taxon>Dikarya</taxon>
        <taxon>Ascomycota</taxon>
        <taxon>Pezizomycotina</taxon>
        <taxon>Sordariomycetes</taxon>
        <taxon>Hypocreomycetidae</taxon>
        <taxon>Hypocreales</taxon>
        <taxon>Nectriaceae</taxon>
        <taxon>Neonectria</taxon>
    </lineage>
</organism>
<accession>A0ABR1I6J5</accession>
<dbReference type="InterPro" id="IPR027417">
    <property type="entry name" value="P-loop_NTPase"/>
</dbReference>
<gene>
    <name evidence="6" type="ORF">QQZ08_004380</name>
</gene>
<name>A0ABR1I6J5_9HYPO</name>
<dbReference type="InterPro" id="IPR041679">
    <property type="entry name" value="DNA2/NAM7-like_C"/>
</dbReference>
<evidence type="ECO:0000256" key="1">
    <source>
        <dbReference type="ARBA" id="ARBA00022741"/>
    </source>
</evidence>
<proteinExistence type="predicted"/>
<sequence>MRDLSKFSQLVGLANETKTLDQYRRGSSRLVQKEILTNLMGLVVSCANVVATTPATSNVEPYVSFNSQTARAVVFDEAGAMFRADGLLVFENSSTHDRVYYELKAHIKYAPSYIPVNFPVGMRVEKYLTPKHRLPSSAPGKLLPVFFNCVNCPCRNYPQSASRFNPRQADCMAKCLSDMIQTVGLSPTDVVVLTPYRVNLRTIQKRFKEDDALKDIVAATIDPFQGREAEVSVLALCVTEKTGPSLVADPRRLNVSLTRQRSSLLIFGDINTPSKFDSMIIVENEDGSKARLRAEMLVKVLGTLEASRRIVKLEGDPEIDPDAYWRHFEASLNFMR</sequence>
<evidence type="ECO:0000259" key="5">
    <source>
        <dbReference type="Pfam" id="PF13087"/>
    </source>
</evidence>
<dbReference type="Pfam" id="PF13087">
    <property type="entry name" value="AAA_12"/>
    <property type="match status" value="1"/>
</dbReference>
<dbReference type="CDD" id="cd18808">
    <property type="entry name" value="SF1_C_Upf1"/>
    <property type="match status" value="1"/>
</dbReference>
<keyword evidence="2" id="KW-0378">Hydrolase</keyword>
<keyword evidence="3" id="KW-0347">Helicase</keyword>
<keyword evidence="1" id="KW-0547">Nucleotide-binding</keyword>
<dbReference type="SUPFAM" id="SSF52540">
    <property type="entry name" value="P-loop containing nucleoside triphosphate hydrolases"/>
    <property type="match status" value="1"/>
</dbReference>
<keyword evidence="4" id="KW-0067">ATP-binding</keyword>
<dbReference type="Proteomes" id="UP001498421">
    <property type="component" value="Unassembled WGS sequence"/>
</dbReference>
<dbReference type="PANTHER" id="PTHR43788:SF8">
    <property type="entry name" value="DNA-BINDING PROTEIN SMUBP-2"/>
    <property type="match status" value="1"/>
</dbReference>
<evidence type="ECO:0000256" key="3">
    <source>
        <dbReference type="ARBA" id="ARBA00022806"/>
    </source>
</evidence>
<dbReference type="PANTHER" id="PTHR43788">
    <property type="entry name" value="DNA2/NAM7 HELICASE FAMILY MEMBER"/>
    <property type="match status" value="1"/>
</dbReference>
<keyword evidence="7" id="KW-1185">Reference proteome</keyword>
<feature type="domain" description="DNA2/NAM7 helicase-like C-terminal" evidence="5">
    <location>
        <begin position="145"/>
        <end position="270"/>
    </location>
</feature>
<reference evidence="6 7" key="1">
    <citation type="journal article" date="2025" name="Microbiol. Resour. Announc.">
        <title>Draft genome sequences for Neonectria magnoliae and Neonectria punicea, canker pathogens of Liriodendron tulipifera and Acer saccharum in West Virginia.</title>
        <authorList>
            <person name="Petronek H.M."/>
            <person name="Kasson M.T."/>
            <person name="Metheny A.M."/>
            <person name="Stauder C.M."/>
            <person name="Lovett B."/>
            <person name="Lynch S.C."/>
            <person name="Garnas J.R."/>
            <person name="Kasson L.R."/>
            <person name="Stajich J.E."/>
        </authorList>
    </citation>
    <scope>NUCLEOTIDE SEQUENCE [LARGE SCALE GENOMIC DNA]</scope>
    <source>
        <strain evidence="6 7">NRRL 64651</strain>
    </source>
</reference>